<dbReference type="GO" id="GO:0071972">
    <property type="term" value="F:peptidoglycan L,D-transpeptidase activity"/>
    <property type="evidence" value="ECO:0007669"/>
    <property type="project" value="TreeGrafter"/>
</dbReference>
<comment type="subcellular location">
    <subcellularLocation>
        <location evidence="1">Membrane</location>
    </subcellularLocation>
</comment>
<keyword evidence="5" id="KW-0472">Membrane</keyword>
<gene>
    <name evidence="10" type="ORF">JCM9152_444</name>
</gene>
<comment type="caution">
    <text evidence="10">The sequence shown here is derived from an EMBL/GenBank/DDBJ whole genome shotgun (WGS) entry which is preliminary data.</text>
</comment>
<feature type="domain" description="Penicillin-binding protein dimerisation" evidence="8">
    <location>
        <begin position="157"/>
        <end position="321"/>
    </location>
</feature>
<dbReference type="UniPathway" id="UPA00219"/>
<dbReference type="Pfam" id="PF00905">
    <property type="entry name" value="Transpeptidase"/>
    <property type="match status" value="1"/>
</dbReference>
<dbReference type="GO" id="GO:0071555">
    <property type="term" value="P:cell wall organization"/>
    <property type="evidence" value="ECO:0007669"/>
    <property type="project" value="TreeGrafter"/>
</dbReference>
<evidence type="ECO:0000256" key="1">
    <source>
        <dbReference type="ARBA" id="ARBA00004370"/>
    </source>
</evidence>
<name>W4QBP4_9BACI</name>
<dbReference type="GO" id="GO:0008658">
    <property type="term" value="F:penicillin binding"/>
    <property type="evidence" value="ECO:0007669"/>
    <property type="project" value="InterPro"/>
</dbReference>
<evidence type="ECO:0000313" key="10">
    <source>
        <dbReference type="EMBL" id="GAE29103.1"/>
    </source>
</evidence>
<dbReference type="EC" id="3.4.16.4" evidence="4"/>
<dbReference type="EMBL" id="BAUU01000002">
    <property type="protein sequence ID" value="GAE29103.1"/>
    <property type="molecule type" value="Genomic_DNA"/>
</dbReference>
<dbReference type="InterPro" id="IPR005311">
    <property type="entry name" value="PBP_dimer"/>
</dbReference>
<dbReference type="Gene3D" id="3.40.710.10">
    <property type="entry name" value="DD-peptidase/beta-lactamase superfamily"/>
    <property type="match status" value="1"/>
</dbReference>
<comment type="pathway">
    <text evidence="2">Cell wall biogenesis; peptidoglycan biosynthesis.</text>
</comment>
<dbReference type="InterPro" id="IPR007887">
    <property type="entry name" value="MecA_N"/>
</dbReference>
<sequence>MKRLFCMGGILIFLIAGCSEPDPTPEQTLQTYMNYWENEEYSNMYNMITEDAKQTISSEEFTQAYSRVYEKLQLSELTLESPILEEEEQEERDEEVTEVYLPYKQSLNMITGTLQFEEHISFIRNDETNEWEVDWNYSLILPLLNAGDDIQVRYQMPERGEIFDRNGEELAINGQAYDIGLVPERMEGVEHETYAFLEEEFGLSEEFIEARLNQSWVQPDTFVPLISVRSDQGDYVEHLRLTVPGVSYLPFDTREYPLAEAAAHLTGYIGSIPEDQLEERLNEGYPEDGLIGRAGLEAVFEEQLRGEFGIEIAVINEEGQEKDLITRKDPIAGEDVHLTIDSTLQKRIVETFSEEDAGVAVAIHPKTGEVLSLVSSPMYDPNSFVIGFHSGEYESLEQNEQRPFTNRFTQSFAPGSSIKPITAAIALNEGLDPSEERTIQSHQWQPDDSAWGEYFVRRVTDPGHSIDLNSALMYSDNIYFAQIILELGTDAFTNGLNQFGFNETLPFPYGMRTSTFANEDISSELQLADTSYGQGEMLVNPLHLTLMYTAFMNEGNIVKPSIIQGEETSYWLEQVLTEEHSQLIDQSLQTVVEDSRGTAHSANMTHLPLAGKTGTTEYKLTQDDNGKETGWFVAYNSDNPELLLTLMIEEVEDRGGSSYVVPKMKEVFERTFSN</sequence>
<dbReference type="GO" id="GO:0009002">
    <property type="term" value="F:serine-type D-Ala-D-Ala carboxypeptidase activity"/>
    <property type="evidence" value="ECO:0007669"/>
    <property type="project" value="UniProtKB-EC"/>
</dbReference>
<evidence type="ECO:0000259" key="8">
    <source>
        <dbReference type="Pfam" id="PF03717"/>
    </source>
</evidence>
<dbReference type="GO" id="GO:0009252">
    <property type="term" value="P:peptidoglycan biosynthetic process"/>
    <property type="evidence" value="ECO:0007669"/>
    <property type="project" value="UniProtKB-UniPathway"/>
</dbReference>
<dbReference type="Gene3D" id="3.90.1310.10">
    <property type="entry name" value="Penicillin-binding protein 2a (Domain 2)"/>
    <property type="match status" value="1"/>
</dbReference>
<organism evidence="10 11">
    <name type="scientific">Halalkalibacter hemicellulosilyticusJCM 9152</name>
    <dbReference type="NCBI Taxonomy" id="1236971"/>
    <lineage>
        <taxon>Bacteria</taxon>
        <taxon>Bacillati</taxon>
        <taxon>Bacillota</taxon>
        <taxon>Bacilli</taxon>
        <taxon>Bacillales</taxon>
        <taxon>Bacillaceae</taxon>
        <taxon>Halalkalibacter</taxon>
    </lineage>
</organism>
<dbReference type="Gene3D" id="3.10.450.100">
    <property type="entry name" value="NTF2-like, domain 1"/>
    <property type="match status" value="1"/>
</dbReference>
<dbReference type="InterPro" id="IPR001460">
    <property type="entry name" value="PCN-bd_Tpept"/>
</dbReference>
<evidence type="ECO:0000256" key="2">
    <source>
        <dbReference type="ARBA" id="ARBA00004752"/>
    </source>
</evidence>
<dbReference type="AlphaFoldDB" id="W4QBP4"/>
<reference evidence="10" key="1">
    <citation type="journal article" date="2014" name="Genome Announc.">
        <title>Draft Genome Sequences of Three Alkaliphilic Bacillus Strains, Bacillus wakoensis JCM 9140T, Bacillus akibai JCM 9157T, and Bacillus hemicellulosilyticus JCM 9152T.</title>
        <authorList>
            <person name="Yuki M."/>
            <person name="Oshima K."/>
            <person name="Suda W."/>
            <person name="Oshida Y."/>
            <person name="Kitamura K."/>
            <person name="Iida T."/>
            <person name="Hattori M."/>
            <person name="Ohkuma M."/>
        </authorList>
    </citation>
    <scope>NUCLEOTIDE SEQUENCE [LARGE SCALE GENOMIC DNA]</scope>
    <source>
        <strain evidence="10">JCM 9152</strain>
    </source>
</reference>
<dbReference type="Proteomes" id="UP000018895">
    <property type="component" value="Unassembled WGS sequence"/>
</dbReference>
<evidence type="ECO:0000259" key="7">
    <source>
        <dbReference type="Pfam" id="PF00905"/>
    </source>
</evidence>
<dbReference type="InterPro" id="IPR050515">
    <property type="entry name" value="Beta-lactam/transpept"/>
</dbReference>
<dbReference type="PROSITE" id="PS51257">
    <property type="entry name" value="PROKAR_LIPOPROTEIN"/>
    <property type="match status" value="1"/>
</dbReference>
<evidence type="ECO:0000259" key="9">
    <source>
        <dbReference type="Pfam" id="PF05223"/>
    </source>
</evidence>
<dbReference type="InterPro" id="IPR032710">
    <property type="entry name" value="NTF2-like_dom_sf"/>
</dbReference>
<dbReference type="PANTHER" id="PTHR30627">
    <property type="entry name" value="PEPTIDOGLYCAN D,D-TRANSPEPTIDASE"/>
    <property type="match status" value="1"/>
</dbReference>
<feature type="domain" description="NTF2-like N-terminal transpeptidase" evidence="9">
    <location>
        <begin position="24"/>
        <end position="147"/>
    </location>
</feature>
<dbReference type="GO" id="GO:0046677">
    <property type="term" value="P:response to antibiotic"/>
    <property type="evidence" value="ECO:0007669"/>
    <property type="project" value="InterPro"/>
</dbReference>
<evidence type="ECO:0000313" key="11">
    <source>
        <dbReference type="Proteomes" id="UP000018895"/>
    </source>
</evidence>
<comment type="catalytic activity">
    <reaction evidence="6">
        <text>Preferential cleavage: (Ac)2-L-Lys-D-Ala-|-D-Ala. Also transpeptidation of peptidyl-alanyl moieties that are N-acyl substituents of D-alanine.</text>
        <dbReference type="EC" id="3.4.16.4"/>
    </reaction>
</comment>
<proteinExistence type="inferred from homology"/>
<evidence type="ECO:0000256" key="3">
    <source>
        <dbReference type="ARBA" id="ARBA00007171"/>
    </source>
</evidence>
<feature type="domain" description="Penicillin-binding protein transpeptidase" evidence="7">
    <location>
        <begin position="358"/>
        <end position="668"/>
    </location>
</feature>
<dbReference type="SUPFAM" id="SSF56601">
    <property type="entry name" value="beta-lactamase/transpeptidase-like"/>
    <property type="match status" value="1"/>
</dbReference>
<dbReference type="PANTHER" id="PTHR30627:SF25">
    <property type="entry name" value="PENICILLIN-BINDING PROTEIN 3"/>
    <property type="match status" value="1"/>
</dbReference>
<dbReference type="RefSeq" id="WP_035340304.1">
    <property type="nucleotide sequence ID" value="NZ_BAUU01000002.1"/>
</dbReference>
<dbReference type="OrthoDB" id="9766847at2"/>
<protein>
    <recommendedName>
        <fullName evidence="4">serine-type D-Ala-D-Ala carboxypeptidase</fullName>
        <ecNumber evidence="4">3.4.16.4</ecNumber>
    </recommendedName>
</protein>
<evidence type="ECO:0000256" key="5">
    <source>
        <dbReference type="ARBA" id="ARBA00023136"/>
    </source>
</evidence>
<evidence type="ECO:0000256" key="4">
    <source>
        <dbReference type="ARBA" id="ARBA00012448"/>
    </source>
</evidence>
<dbReference type="Pfam" id="PF03717">
    <property type="entry name" value="PBP_dimer"/>
    <property type="match status" value="1"/>
</dbReference>
<dbReference type="GO" id="GO:0005886">
    <property type="term" value="C:plasma membrane"/>
    <property type="evidence" value="ECO:0007669"/>
    <property type="project" value="TreeGrafter"/>
</dbReference>
<dbReference type="SUPFAM" id="SSF56519">
    <property type="entry name" value="Penicillin binding protein dimerisation domain"/>
    <property type="match status" value="1"/>
</dbReference>
<dbReference type="InterPro" id="IPR012338">
    <property type="entry name" value="Beta-lactam/transpept-like"/>
</dbReference>
<dbReference type="Pfam" id="PF05223">
    <property type="entry name" value="MecA_N"/>
    <property type="match status" value="1"/>
</dbReference>
<accession>W4QBP4</accession>
<comment type="similarity">
    <text evidence="3">Belongs to the transpeptidase family.</text>
</comment>
<dbReference type="SUPFAM" id="SSF54427">
    <property type="entry name" value="NTF2-like"/>
    <property type="match status" value="1"/>
</dbReference>
<evidence type="ECO:0000256" key="6">
    <source>
        <dbReference type="ARBA" id="ARBA00034000"/>
    </source>
</evidence>
<dbReference type="Gene3D" id="3.30.1390.30">
    <property type="entry name" value="Penicillin-binding protein 2a, domain 3"/>
    <property type="match status" value="1"/>
</dbReference>
<keyword evidence="11" id="KW-1185">Reference proteome</keyword>
<dbReference type="InterPro" id="IPR036138">
    <property type="entry name" value="PBP_dimer_sf"/>
</dbReference>
<dbReference type="STRING" id="1236971.JCM9152_444"/>